<evidence type="ECO:0000313" key="2">
    <source>
        <dbReference type="Proteomes" id="UP000616151"/>
    </source>
</evidence>
<accession>A0ACC5RDI1</accession>
<reference evidence="1" key="1">
    <citation type="submission" date="2021-01" db="EMBL/GenBank/DDBJ databases">
        <authorList>
            <person name="Sun Q."/>
        </authorList>
    </citation>
    <scope>NUCLEOTIDE SEQUENCE</scope>
    <source>
        <strain evidence="1">YIM B02566</strain>
    </source>
</reference>
<dbReference type="EMBL" id="JAENHL010000008">
    <property type="protein sequence ID" value="MBK1870663.1"/>
    <property type="molecule type" value="Genomic_DNA"/>
</dbReference>
<name>A0ACC5RDI1_9HYPH</name>
<proteinExistence type="predicted"/>
<gene>
    <name evidence="1" type="ORF">JHL16_30135</name>
</gene>
<organism evidence="1 2">
    <name type="scientific">Taklimakanibacter albus</name>
    <dbReference type="NCBI Taxonomy" id="2800327"/>
    <lineage>
        <taxon>Bacteria</taxon>
        <taxon>Pseudomonadati</taxon>
        <taxon>Pseudomonadota</taxon>
        <taxon>Alphaproteobacteria</taxon>
        <taxon>Hyphomicrobiales</taxon>
        <taxon>Aestuariivirgaceae</taxon>
        <taxon>Taklimakanibacter</taxon>
    </lineage>
</organism>
<dbReference type="Proteomes" id="UP000616151">
    <property type="component" value="Unassembled WGS sequence"/>
</dbReference>
<evidence type="ECO:0000313" key="1">
    <source>
        <dbReference type="EMBL" id="MBK1870663.1"/>
    </source>
</evidence>
<protein>
    <submittedName>
        <fullName evidence="1">Nuclear transport factor 2 family protein</fullName>
    </submittedName>
</protein>
<sequence>MHMSSDLRKAVQTYLDGLYQGDTDLFREVFHPEARLFSATGGQLTALSLAQYLDIVLGRPSPASRGDTRRDEIVSLVEASPTTAHARLRNAYHPKFFTDDLTFIRIDGAWRIIAKVWHFDLVS</sequence>
<comment type="caution">
    <text evidence="1">The sequence shown here is derived from an EMBL/GenBank/DDBJ whole genome shotgun (WGS) entry which is preliminary data.</text>
</comment>
<keyword evidence="2" id="KW-1185">Reference proteome</keyword>